<gene>
    <name evidence="3" type="ORF">DI563_10335</name>
</gene>
<evidence type="ECO:0000259" key="2">
    <source>
        <dbReference type="Pfam" id="PF18883"/>
    </source>
</evidence>
<dbReference type="Proteomes" id="UP000249135">
    <property type="component" value="Unassembled WGS sequence"/>
</dbReference>
<evidence type="ECO:0000256" key="1">
    <source>
        <dbReference type="SAM" id="MobiDB-lite"/>
    </source>
</evidence>
<dbReference type="InterPro" id="IPR043990">
    <property type="entry name" value="AC_1"/>
</dbReference>
<dbReference type="InterPro" id="IPR012332">
    <property type="entry name" value="Autotransporter_pectin_lyase_C"/>
</dbReference>
<evidence type="ECO:0000313" key="3">
    <source>
        <dbReference type="EMBL" id="PZQ75152.1"/>
    </source>
</evidence>
<sequence length="973" mass="92037">MTAGASAGFGVDISGSTVNSGDLTASGGGIQNARAIAGRAGSVLQVSGDLVASRVGGGTLGAAVDFAGAGSVMTVTGKSTITSTVTADGVRSTAGSQIFFNGDTTINAVGTAVISQTSGSLLGAGVTGSSLVQFGSNVTATSSGAGAAFSASGNLGTGNRIVVVGNADLSTTAAGGGVAMSAAGGASISVGGTTTVSTVGTSANGVVATGAGSKITLGGAANVTTTGAGASGVVASGTAAVASFDQGATVNVNSGIGLAALAGGQIVGKGLITVNGANFNSANQDGGVMALDSGSSIQLADVTVQTGSAVSSSAIGARQGGSIQISGAAQVSMGAGDYLSPIDTQGDGSTIALGTSTVVNLVGGAAGSGGVAAEIGAGRITAAGPLSVRTEGALGVYATTGSSIELRGVDVHVGVDVDSDGVLAGRNQPLSAAIFVAQRGSISFENATVSNTLWRGVYAQGSGNPSVPATITGTGHADITTVLDSGGGGRTGTADAVRAEALGARITLGSVTTRTTGTQSAGLRAVGGGVIELTGGTGRNNEIVTSGGSQGYGIEAQGAGSSVTIQGADTTVRTSAADSVGVVASGGATVTATNLSVETTGPSSDGIRVANGSAVVATGAMNVNVAGGGGAACAQGVAICVTGDGSSVSGGSTAAATSSVQSTGTAVRMEAGANMAATLNNAVLTTSGVGIDLISVSGATGSSALNLHNSTATAGTGGLLLNVTNGSTFAFDNDRTTLIGDIKVSADSTVNMALRNGSALTGKIDPVNLNIDASSRWDVTGNSVLGTLTHAGTINMLPGAGGLGGTYKTVTVGNYVGNGGRINLNTYLGADNSPSDRLMIDGGTASGSTTLGITNAGGGGAPTVGKGIQVVQATGGATTASGAFSLAAPVSAGAYDYSLVRNVDESWYLTSALVPPPPPPPPAPPSPPGPPAPPAPPAPAPAPASLPNYRQETSLYAAVPSLAALHSAATMDS</sequence>
<reference evidence="3 4" key="1">
    <citation type="submission" date="2017-08" db="EMBL/GenBank/DDBJ databases">
        <title>Infants hospitalized years apart are colonized by the same room-sourced microbial strains.</title>
        <authorList>
            <person name="Brooks B."/>
            <person name="Olm M.R."/>
            <person name="Firek B.A."/>
            <person name="Baker R."/>
            <person name="Thomas B.C."/>
            <person name="Morowitz M.J."/>
            <person name="Banfield J.F."/>
        </authorList>
    </citation>
    <scope>NUCLEOTIDE SEQUENCE [LARGE SCALE GENOMIC DNA]</scope>
    <source>
        <strain evidence="3">S2_005_003_R2_41</strain>
    </source>
</reference>
<protein>
    <recommendedName>
        <fullName evidence="2">Autochaperone domain-containing protein</fullName>
    </recommendedName>
</protein>
<dbReference type="Gene3D" id="2.160.20.20">
    <property type="match status" value="1"/>
</dbReference>
<dbReference type="AlphaFoldDB" id="A0A2W5QCR8"/>
<feature type="region of interest" description="Disordered" evidence="1">
    <location>
        <begin position="918"/>
        <end position="948"/>
    </location>
</feature>
<dbReference type="Pfam" id="PF18883">
    <property type="entry name" value="AC_1"/>
    <property type="match status" value="1"/>
</dbReference>
<dbReference type="SUPFAM" id="SSF51126">
    <property type="entry name" value="Pectin lyase-like"/>
    <property type="match status" value="1"/>
</dbReference>
<dbReference type="CDD" id="cd01344">
    <property type="entry name" value="PL2_Passenger_AT"/>
    <property type="match status" value="1"/>
</dbReference>
<proteinExistence type="predicted"/>
<dbReference type="InterPro" id="IPR011050">
    <property type="entry name" value="Pectin_lyase_fold/virulence"/>
</dbReference>
<organism evidence="3 4">
    <name type="scientific">Variovorax paradoxus</name>
    <dbReference type="NCBI Taxonomy" id="34073"/>
    <lineage>
        <taxon>Bacteria</taxon>
        <taxon>Pseudomonadati</taxon>
        <taxon>Pseudomonadota</taxon>
        <taxon>Betaproteobacteria</taxon>
        <taxon>Burkholderiales</taxon>
        <taxon>Comamonadaceae</taxon>
        <taxon>Variovorax</taxon>
    </lineage>
</organism>
<feature type="non-terminal residue" evidence="3">
    <location>
        <position position="973"/>
    </location>
</feature>
<accession>A0A2W5QCR8</accession>
<dbReference type="EMBL" id="QFPP01000099">
    <property type="protein sequence ID" value="PZQ75152.1"/>
    <property type="molecule type" value="Genomic_DNA"/>
</dbReference>
<name>A0A2W5QCR8_VARPD</name>
<feature type="domain" description="Autochaperone" evidence="2">
    <location>
        <begin position="783"/>
        <end position="899"/>
    </location>
</feature>
<evidence type="ECO:0000313" key="4">
    <source>
        <dbReference type="Proteomes" id="UP000249135"/>
    </source>
</evidence>
<comment type="caution">
    <text evidence="3">The sequence shown here is derived from an EMBL/GenBank/DDBJ whole genome shotgun (WGS) entry which is preliminary data.</text>
</comment>
<feature type="compositionally biased region" description="Pro residues" evidence="1">
    <location>
        <begin position="918"/>
        <end position="944"/>
    </location>
</feature>